<organism evidence="2 3">
    <name type="scientific">Anopheles albimanus</name>
    <name type="common">New world malaria mosquito</name>
    <dbReference type="NCBI Taxonomy" id="7167"/>
    <lineage>
        <taxon>Eukaryota</taxon>
        <taxon>Metazoa</taxon>
        <taxon>Ecdysozoa</taxon>
        <taxon>Arthropoda</taxon>
        <taxon>Hexapoda</taxon>
        <taxon>Insecta</taxon>
        <taxon>Pterygota</taxon>
        <taxon>Neoptera</taxon>
        <taxon>Endopterygota</taxon>
        <taxon>Diptera</taxon>
        <taxon>Nematocera</taxon>
        <taxon>Culicoidea</taxon>
        <taxon>Culicidae</taxon>
        <taxon>Anophelinae</taxon>
        <taxon>Anopheles</taxon>
    </lineage>
</organism>
<dbReference type="PANTHER" id="PTHR20974">
    <property type="entry name" value="UPF0585 PROTEIN CG18661"/>
    <property type="match status" value="1"/>
</dbReference>
<reference evidence="2 3" key="1">
    <citation type="journal article" date="2017" name="G3 (Bethesda)">
        <title>The Physical Genome Mapping of Anopheles albimanus Corrected Scaffold Misassemblies and Identified Interarm Rearrangements in Genus Anopheles.</title>
        <authorList>
            <person name="Artemov G.N."/>
            <person name="Peery A.N."/>
            <person name="Jiang X."/>
            <person name="Tu Z."/>
            <person name="Stegniy V.N."/>
            <person name="Sharakhova M.V."/>
            <person name="Sharakhov I.V."/>
        </authorList>
    </citation>
    <scope>NUCLEOTIDE SEQUENCE [LARGE SCALE GENOMIC DNA]</scope>
    <source>
        <strain evidence="2 3">ALBI9_A</strain>
    </source>
</reference>
<keyword evidence="3" id="KW-1185">Reference proteome</keyword>
<dbReference type="EnsemblMetazoa" id="AALB000587-RA">
    <property type="protein sequence ID" value="AALB000587-PA"/>
    <property type="gene ID" value="AALB000587"/>
</dbReference>
<dbReference type="PANTHER" id="PTHR20974:SF0">
    <property type="entry name" value="UPF0585 PROTEIN CG18661"/>
    <property type="match status" value="1"/>
</dbReference>
<dbReference type="Gene3D" id="3.40.50.150">
    <property type="entry name" value="Vaccinia Virus protein VP39"/>
    <property type="match status" value="1"/>
</dbReference>
<dbReference type="InterPro" id="IPR029063">
    <property type="entry name" value="SAM-dependent_MTases_sf"/>
</dbReference>
<evidence type="ECO:0008006" key="4">
    <source>
        <dbReference type="Google" id="ProtNLM"/>
    </source>
</evidence>
<evidence type="ECO:0000256" key="1">
    <source>
        <dbReference type="ARBA" id="ARBA00008308"/>
    </source>
</evidence>
<dbReference type="OrthoDB" id="10258744at2759"/>
<sequence>MMRKLANPAGERNKDPILGVLKRFLTNTKPDQQLLEVSSGVGLHSSYFAAHFPNITFQPTEYDSSLFGSIEAYRKEANLPNVLEPFFLDISQPLTELKKEGYDYMLNINMLHISPFACAEGLFSNAGRLLKPEGLLITYGPYAVNGVLTPESNVRFNESLQQRDPSWGIRDTSVLEKLATANGITLEEMIDLPANNKCLIWKKKGA</sequence>
<evidence type="ECO:0000313" key="3">
    <source>
        <dbReference type="Proteomes" id="UP000069272"/>
    </source>
</evidence>
<dbReference type="SUPFAM" id="SSF53335">
    <property type="entry name" value="S-adenosyl-L-methionine-dependent methyltransferases"/>
    <property type="match status" value="1"/>
</dbReference>
<protein>
    <recommendedName>
        <fullName evidence="4">Methyltransferase type 12 domain-containing protein</fullName>
    </recommendedName>
</protein>
<proteinExistence type="inferred from homology"/>
<name>A0A182F2A6_ANOAL</name>
<dbReference type="Pfam" id="PF06080">
    <property type="entry name" value="DUF938"/>
    <property type="match status" value="1"/>
</dbReference>
<dbReference type="InterPro" id="IPR010342">
    <property type="entry name" value="DUF938"/>
</dbReference>
<dbReference type="VEuPathDB" id="VectorBase:AALB000587"/>
<comment type="similarity">
    <text evidence="1">Belongs to the UPF0585 family.</text>
</comment>
<dbReference type="RefSeq" id="XP_035781109.1">
    <property type="nucleotide sequence ID" value="XM_035925216.1"/>
</dbReference>
<dbReference type="AlphaFoldDB" id="A0A182F2A6"/>
<dbReference type="Proteomes" id="UP000069272">
    <property type="component" value="Chromosome 2L"/>
</dbReference>
<dbReference type="KEGG" id="aali:118460699"/>
<dbReference type="GeneID" id="118460699"/>
<accession>A0A182F2A6</accession>
<reference evidence="2" key="2">
    <citation type="submission" date="2022-08" db="UniProtKB">
        <authorList>
            <consortium name="EnsemblMetazoa"/>
        </authorList>
    </citation>
    <scope>IDENTIFICATION</scope>
    <source>
        <strain evidence="2">STECLA/ALBI9_A</strain>
    </source>
</reference>
<evidence type="ECO:0000313" key="2">
    <source>
        <dbReference type="EnsemblMetazoa" id="AALB000587-PA"/>
    </source>
</evidence>
<dbReference type="VEuPathDB" id="VectorBase:AALB20_038631"/>